<protein>
    <recommendedName>
        <fullName evidence="3">Transferrin-binding protein B C-lobe/N-lobe beta-barrel domain-containing protein</fullName>
    </recommendedName>
</protein>
<dbReference type="Gene3D" id="2.40.160.90">
    <property type="match status" value="1"/>
</dbReference>
<name>A0A369ZTU1_9PAST</name>
<feature type="domain" description="Transferrin-binding protein B C-lobe/N-lobe beta-barrel" evidence="3">
    <location>
        <begin position="286"/>
        <end position="393"/>
    </location>
</feature>
<comment type="caution">
    <text evidence="4">The sequence shown here is derived from an EMBL/GenBank/DDBJ whole genome shotgun (WGS) entry which is preliminary data.</text>
</comment>
<evidence type="ECO:0000256" key="1">
    <source>
        <dbReference type="SAM" id="Coils"/>
    </source>
</evidence>
<dbReference type="EMBL" id="QEQF01000002">
    <property type="protein sequence ID" value="RDF11385.1"/>
    <property type="molecule type" value="Genomic_DNA"/>
</dbReference>
<keyword evidence="5" id="KW-1185">Reference proteome</keyword>
<dbReference type="InterPro" id="IPR001677">
    <property type="entry name" value="TbpB_B_D"/>
</dbReference>
<organism evidence="4 5">
    <name type="scientific">Haemophilus paraphrohaemolyticus</name>
    <dbReference type="NCBI Taxonomy" id="736"/>
    <lineage>
        <taxon>Bacteria</taxon>
        <taxon>Pseudomonadati</taxon>
        <taxon>Pseudomonadota</taxon>
        <taxon>Gammaproteobacteria</taxon>
        <taxon>Pasteurellales</taxon>
        <taxon>Pasteurellaceae</taxon>
        <taxon>Haemophilus</taxon>
    </lineage>
</organism>
<accession>A0A369ZTU1</accession>
<reference evidence="4 5" key="1">
    <citation type="submission" date="2018-05" db="EMBL/GenBank/DDBJ databases">
        <title>Draft Genome Sequences for a Diverse set of 7 Haemophilus Species.</title>
        <authorList>
            <person name="Nichols M."/>
            <person name="Topaz N."/>
            <person name="Wang X."/>
            <person name="Wang X."/>
            <person name="Boxrud D."/>
        </authorList>
    </citation>
    <scope>NUCLEOTIDE SEQUENCE [LARGE SCALE GENOMIC DNA]</scope>
    <source>
        <strain evidence="4 5">C2014016342</strain>
    </source>
</reference>
<dbReference type="Pfam" id="PF01298">
    <property type="entry name" value="TbpB_B_D"/>
    <property type="match status" value="1"/>
</dbReference>
<feature type="chain" id="PRO_5016876705" description="Transferrin-binding protein B C-lobe/N-lobe beta-barrel domain-containing protein" evidence="2">
    <location>
        <begin position="27"/>
        <end position="398"/>
    </location>
</feature>
<sequence length="398" mass="43253">MNKFKLSLIYLSCSVFLAACSSSSGGGSDNSEQIRQTETALTKRLVELNQQVKAAQTQAQQAQAKYDEARKLSNASETQAAKLALEVANLKKAQTELALAQAEQSKASAQDIQKLKADLEKANQSVNDANKTIEKVAEESKKKEAAAQKRIEDLERYKNLQDAEKARIPISPIAFGSISGLMTDEISGINLSLKDGKEVISIPTLTTYYKAIVVADDNGAREQNLSTADSDFNTYLGKSGNQILNTNLFDRDVSFGVYYSDPYNTQKSAKLIYVQGKPTDMSQIPSGNVKYTGGLAYIKDGQRADYVTDEGLTANADFANKTISIDVEKKETTRNGLEIPEMHFGGKITNNSFAGNVNNIKTQGGFFGENARILSGVFTNDNDKSRGVFGAIKQEAAQ</sequence>
<dbReference type="SUPFAM" id="SSF56925">
    <property type="entry name" value="OMPA-like"/>
    <property type="match status" value="1"/>
</dbReference>
<evidence type="ECO:0000256" key="2">
    <source>
        <dbReference type="SAM" id="SignalP"/>
    </source>
</evidence>
<evidence type="ECO:0000313" key="4">
    <source>
        <dbReference type="EMBL" id="RDF11385.1"/>
    </source>
</evidence>
<feature type="coiled-coil region" evidence="1">
    <location>
        <begin position="38"/>
        <end position="157"/>
    </location>
</feature>
<keyword evidence="2" id="KW-0732">Signal</keyword>
<dbReference type="AlphaFoldDB" id="A0A369ZTU1"/>
<keyword evidence="1" id="KW-0175">Coiled coil</keyword>
<dbReference type="Proteomes" id="UP000253945">
    <property type="component" value="Unassembled WGS sequence"/>
</dbReference>
<evidence type="ECO:0000259" key="3">
    <source>
        <dbReference type="Pfam" id="PF01298"/>
    </source>
</evidence>
<gene>
    <name evidence="4" type="ORF">DPV92_03775</name>
</gene>
<dbReference type="InterPro" id="IPR011250">
    <property type="entry name" value="OMP/PagP_B-barrel"/>
</dbReference>
<dbReference type="RefSeq" id="WP_111353751.1">
    <property type="nucleotide sequence ID" value="NZ_QEQF01000002.1"/>
</dbReference>
<evidence type="ECO:0000313" key="5">
    <source>
        <dbReference type="Proteomes" id="UP000253945"/>
    </source>
</evidence>
<proteinExistence type="predicted"/>
<feature type="signal peptide" evidence="2">
    <location>
        <begin position="1"/>
        <end position="26"/>
    </location>
</feature>
<dbReference type="PROSITE" id="PS51257">
    <property type="entry name" value="PROKAR_LIPOPROTEIN"/>
    <property type="match status" value="1"/>
</dbReference>